<organism evidence="2 3">
    <name type="scientific">Tanacetum coccineum</name>
    <dbReference type="NCBI Taxonomy" id="301880"/>
    <lineage>
        <taxon>Eukaryota</taxon>
        <taxon>Viridiplantae</taxon>
        <taxon>Streptophyta</taxon>
        <taxon>Embryophyta</taxon>
        <taxon>Tracheophyta</taxon>
        <taxon>Spermatophyta</taxon>
        <taxon>Magnoliopsida</taxon>
        <taxon>eudicotyledons</taxon>
        <taxon>Gunneridae</taxon>
        <taxon>Pentapetalae</taxon>
        <taxon>asterids</taxon>
        <taxon>campanulids</taxon>
        <taxon>Asterales</taxon>
        <taxon>Asteraceae</taxon>
        <taxon>Asteroideae</taxon>
        <taxon>Anthemideae</taxon>
        <taxon>Anthemidinae</taxon>
        <taxon>Tanacetum</taxon>
    </lineage>
</organism>
<protein>
    <submittedName>
        <fullName evidence="2">Uncharacterized protein</fullName>
    </submittedName>
</protein>
<feature type="region of interest" description="Disordered" evidence="1">
    <location>
        <begin position="1"/>
        <end position="31"/>
    </location>
</feature>
<evidence type="ECO:0000256" key="1">
    <source>
        <dbReference type="SAM" id="MobiDB-lite"/>
    </source>
</evidence>
<accession>A0ABQ5EVD2</accession>
<comment type="caution">
    <text evidence="2">The sequence shown here is derived from an EMBL/GenBank/DDBJ whole genome shotgun (WGS) entry which is preliminary data.</text>
</comment>
<reference evidence="2" key="2">
    <citation type="submission" date="2022-01" db="EMBL/GenBank/DDBJ databases">
        <authorList>
            <person name="Yamashiro T."/>
            <person name="Shiraishi A."/>
            <person name="Satake H."/>
            <person name="Nakayama K."/>
        </authorList>
    </citation>
    <scope>NUCLEOTIDE SEQUENCE</scope>
</reference>
<reference evidence="2" key="1">
    <citation type="journal article" date="2022" name="Int. J. Mol. Sci.">
        <title>Draft Genome of Tanacetum Coccineum: Genomic Comparison of Closely Related Tanacetum-Family Plants.</title>
        <authorList>
            <person name="Yamashiro T."/>
            <person name="Shiraishi A."/>
            <person name="Nakayama K."/>
            <person name="Satake H."/>
        </authorList>
    </citation>
    <scope>NUCLEOTIDE SEQUENCE</scope>
</reference>
<evidence type="ECO:0000313" key="2">
    <source>
        <dbReference type="EMBL" id="GJT54925.1"/>
    </source>
</evidence>
<dbReference type="Proteomes" id="UP001151760">
    <property type="component" value="Unassembled WGS sequence"/>
</dbReference>
<evidence type="ECO:0000313" key="3">
    <source>
        <dbReference type="Proteomes" id="UP001151760"/>
    </source>
</evidence>
<proteinExistence type="predicted"/>
<sequence length="103" mass="11395">MHALHSTGGLDDVPSSPARRSPLRARIGSSPNYTLKPSNSFEWRKTIFDMVTSIGIRNAKVPTPLWDTPYASLNVVFLFVLSQVIQDLAIPQASQELFDPIEA</sequence>
<feature type="compositionally biased region" description="Low complexity" evidence="1">
    <location>
        <begin position="14"/>
        <end position="26"/>
    </location>
</feature>
<keyword evidence="3" id="KW-1185">Reference proteome</keyword>
<dbReference type="EMBL" id="BQNB010016714">
    <property type="protein sequence ID" value="GJT54925.1"/>
    <property type="molecule type" value="Genomic_DNA"/>
</dbReference>
<name>A0ABQ5EVD2_9ASTR</name>
<gene>
    <name evidence="2" type="ORF">Tco_0989979</name>
</gene>